<dbReference type="Proteomes" id="UP000070376">
    <property type="component" value="Unassembled WGS sequence"/>
</dbReference>
<accession>A0A0C5C4K5</accession>
<evidence type="ECO:0000313" key="2">
    <source>
        <dbReference type="EMBL" id="AJO23233.1"/>
    </source>
</evidence>
<protein>
    <submittedName>
        <fullName evidence="3">Uncharacterized protein</fullName>
    </submittedName>
</protein>
<proteinExistence type="predicted"/>
<dbReference type="STRING" id="1398.AB434_2859"/>
<keyword evidence="4" id="KW-1185">Reference proteome</keyword>
<name>A0A0C5C4K5_HEYCO</name>
<organism evidence="3 5">
    <name type="scientific">Heyndrickxia coagulans</name>
    <name type="common">Weizmannia coagulans</name>
    <dbReference type="NCBI Taxonomy" id="1398"/>
    <lineage>
        <taxon>Bacteria</taxon>
        <taxon>Bacillati</taxon>
        <taxon>Bacillota</taxon>
        <taxon>Bacilli</taxon>
        <taxon>Bacillales</taxon>
        <taxon>Bacillaceae</taxon>
        <taxon>Heyndrickxia</taxon>
    </lineage>
</organism>
<dbReference type="Proteomes" id="UP000032024">
    <property type="component" value="Chromosome"/>
</dbReference>
<dbReference type="EMBL" id="LRPN01000211">
    <property type="protein sequence ID" value="KWZ76191.1"/>
    <property type="molecule type" value="Genomic_DNA"/>
</dbReference>
<evidence type="ECO:0000313" key="3">
    <source>
        <dbReference type="EMBL" id="KWZ76191.1"/>
    </source>
</evidence>
<reference evidence="2" key="1">
    <citation type="submission" date="2015-01" db="EMBL/GenBank/DDBJ databases">
        <title>Comparative genome analysis of Bacillus coagulans HM-08, Clostridium butyricum HM-68, Bacillus subtilis HM-66 and Bacillus licheniformis BL-09.</title>
        <authorList>
            <person name="Zhang H."/>
        </authorList>
    </citation>
    <scope>NUCLEOTIDE SEQUENCE [LARGE SCALE GENOMIC DNA]</scope>
    <source>
        <strain evidence="2">HM-08</strain>
    </source>
</reference>
<sequence>MLPKRLSAGTHQDLEPSLLDASRALSRQPENKLRMAPLCRKLGLEPNDFPVWVKKSFFQVQWATGVCRIEDGSRFLMKRRI</sequence>
<evidence type="ECO:0000313" key="5">
    <source>
        <dbReference type="Proteomes" id="UP000070376"/>
    </source>
</evidence>
<reference evidence="5" key="4">
    <citation type="submission" date="2016-01" db="EMBL/GenBank/DDBJ databases">
        <authorList>
            <person name="Mitreva M."/>
            <person name="Pepin K.H."/>
            <person name="Mihindukulasuriya K.A."/>
            <person name="Fulton R."/>
            <person name="Fronick C."/>
            <person name="O'Laughlin M."/>
            <person name="Miner T."/>
            <person name="Herter B."/>
            <person name="Rosa B.A."/>
            <person name="Cordes M."/>
            <person name="Tomlinson C."/>
            <person name="Wollam A."/>
            <person name="Palsikar V.B."/>
            <person name="Mardis E.R."/>
            <person name="Wilson R.K."/>
        </authorList>
    </citation>
    <scope>NUCLEOTIDE SEQUENCE [LARGE SCALE GENOMIC DNA]</scope>
    <source>
        <strain evidence="5">GED7749B</strain>
    </source>
</reference>
<dbReference type="PATRIC" id="fig|1398.18.peg.2429"/>
<evidence type="ECO:0000313" key="4">
    <source>
        <dbReference type="Proteomes" id="UP000032024"/>
    </source>
</evidence>
<evidence type="ECO:0000256" key="1">
    <source>
        <dbReference type="SAM" id="MobiDB-lite"/>
    </source>
</evidence>
<reference evidence="4" key="2">
    <citation type="submission" date="2015-01" db="EMBL/GenBank/DDBJ databases">
        <title>Comparative genome analysis of Bacillus coagulans HM-08, Clostridium butyricum HM-68, Bacillus subtilis HM-66 and Bacillus paralicheniformis BL-09.</title>
        <authorList>
            <person name="Zhang H."/>
        </authorList>
    </citation>
    <scope>NUCLEOTIDE SEQUENCE [LARGE SCALE GENOMIC DNA]</scope>
    <source>
        <strain evidence="4">HM-08</strain>
    </source>
</reference>
<reference evidence="3" key="3">
    <citation type="submission" date="2016-01" db="EMBL/GenBank/DDBJ databases">
        <authorList>
            <person name="Oliw E.H."/>
        </authorList>
    </citation>
    <scope>NUCLEOTIDE SEQUENCE [LARGE SCALE GENOMIC DNA]</scope>
    <source>
        <strain evidence="3">GED7749B</strain>
    </source>
</reference>
<dbReference type="EMBL" id="CP010525">
    <property type="protein sequence ID" value="AJO23233.1"/>
    <property type="molecule type" value="Genomic_DNA"/>
</dbReference>
<dbReference type="AlphaFoldDB" id="A0A0C5C4K5"/>
<feature type="region of interest" description="Disordered" evidence="1">
    <location>
        <begin position="1"/>
        <end position="21"/>
    </location>
</feature>
<gene>
    <name evidence="3" type="ORF">HMPREF3213_03944</name>
    <name evidence="2" type="ORF">SB48_HM08orf03870</name>
</gene>